<evidence type="ECO:0000259" key="2">
    <source>
        <dbReference type="Pfam" id="PF01695"/>
    </source>
</evidence>
<dbReference type="EMBL" id="AUZY01001114">
    <property type="protein sequence ID" value="EQD76200.1"/>
    <property type="molecule type" value="Genomic_DNA"/>
</dbReference>
<feature type="domain" description="IstB-like ATP-binding" evidence="2">
    <location>
        <begin position="11"/>
        <end position="100"/>
    </location>
</feature>
<gene>
    <name evidence="3" type="ORF">B1B_01839</name>
</gene>
<keyword evidence="3" id="KW-0547">Nucleotide-binding</keyword>
<feature type="non-terminal residue" evidence="3">
    <location>
        <position position="139"/>
    </location>
</feature>
<proteinExistence type="predicted"/>
<feature type="region of interest" description="Disordered" evidence="1">
    <location>
        <begin position="95"/>
        <end position="131"/>
    </location>
</feature>
<sequence>MTAEVELDGMLRRLHMPTVRRLWSDLQVRAEQEGMRYADYLQVLVGEEIAHRTQTRVSRMTYRAKFPFLRTIEEFDFAYQSGLRKELLGSYLGPEFVPEGGVSSSTVPRGSGRRTWPSRSPTRRSNDGSDARFVTAAHL</sequence>
<reference evidence="3" key="2">
    <citation type="journal article" date="2014" name="ISME J.">
        <title>Microbial stratification in low pH oxic and suboxic macroscopic growths along an acid mine drainage.</title>
        <authorList>
            <person name="Mendez-Garcia C."/>
            <person name="Mesa V."/>
            <person name="Sprenger R.R."/>
            <person name="Richter M."/>
            <person name="Diez M.S."/>
            <person name="Solano J."/>
            <person name="Bargiela R."/>
            <person name="Golyshina O.V."/>
            <person name="Manteca A."/>
            <person name="Ramos J.L."/>
            <person name="Gallego J.R."/>
            <person name="Llorente I."/>
            <person name="Martins Dos Santos V.A."/>
            <person name="Jensen O.N."/>
            <person name="Pelaez A.I."/>
            <person name="Sanchez J."/>
            <person name="Ferrer M."/>
        </authorList>
    </citation>
    <scope>NUCLEOTIDE SEQUENCE</scope>
</reference>
<name>T1D193_9ZZZZ</name>
<dbReference type="AlphaFoldDB" id="T1D193"/>
<accession>T1D193</accession>
<organism evidence="3">
    <name type="scientific">mine drainage metagenome</name>
    <dbReference type="NCBI Taxonomy" id="410659"/>
    <lineage>
        <taxon>unclassified sequences</taxon>
        <taxon>metagenomes</taxon>
        <taxon>ecological metagenomes</taxon>
    </lineage>
</organism>
<dbReference type="GO" id="GO:0005524">
    <property type="term" value="F:ATP binding"/>
    <property type="evidence" value="ECO:0007669"/>
    <property type="project" value="UniProtKB-KW"/>
</dbReference>
<comment type="caution">
    <text evidence="3">The sequence shown here is derived from an EMBL/GenBank/DDBJ whole genome shotgun (WGS) entry which is preliminary data.</text>
</comment>
<keyword evidence="3" id="KW-0067">ATP-binding</keyword>
<reference evidence="3" key="1">
    <citation type="submission" date="2013-08" db="EMBL/GenBank/DDBJ databases">
        <authorList>
            <person name="Mendez C."/>
            <person name="Richter M."/>
            <person name="Ferrer M."/>
            <person name="Sanchez J."/>
        </authorList>
    </citation>
    <scope>NUCLEOTIDE SEQUENCE</scope>
</reference>
<protein>
    <submittedName>
        <fullName evidence="3">IstB domain protein ATP-binding protein</fullName>
    </submittedName>
</protein>
<evidence type="ECO:0000256" key="1">
    <source>
        <dbReference type="SAM" id="MobiDB-lite"/>
    </source>
</evidence>
<dbReference type="InterPro" id="IPR002611">
    <property type="entry name" value="IstB_ATP-bd"/>
</dbReference>
<evidence type="ECO:0000313" key="3">
    <source>
        <dbReference type="EMBL" id="EQD76200.1"/>
    </source>
</evidence>
<feature type="compositionally biased region" description="Low complexity" evidence="1">
    <location>
        <begin position="108"/>
        <end position="120"/>
    </location>
</feature>
<dbReference type="Pfam" id="PF01695">
    <property type="entry name" value="IstB_IS21"/>
    <property type="match status" value="1"/>
</dbReference>